<dbReference type="AlphaFoldDB" id="A0A4Z1P7J4"/>
<organism evidence="1 2">
    <name type="scientific">Venturia nashicola</name>
    <dbReference type="NCBI Taxonomy" id="86259"/>
    <lineage>
        <taxon>Eukaryota</taxon>
        <taxon>Fungi</taxon>
        <taxon>Dikarya</taxon>
        <taxon>Ascomycota</taxon>
        <taxon>Pezizomycotina</taxon>
        <taxon>Dothideomycetes</taxon>
        <taxon>Pleosporomycetidae</taxon>
        <taxon>Venturiales</taxon>
        <taxon>Venturiaceae</taxon>
        <taxon>Venturia</taxon>
    </lineage>
</organism>
<comment type="caution">
    <text evidence="1">The sequence shown here is derived from an EMBL/GenBank/DDBJ whole genome shotgun (WGS) entry which is preliminary data.</text>
</comment>
<name>A0A4Z1P7J4_9PEZI</name>
<protein>
    <submittedName>
        <fullName evidence="1">IMP-specific 5'-nucleotidase 1</fullName>
    </submittedName>
</protein>
<keyword evidence="2" id="KW-1185">Reference proteome</keyword>
<reference evidence="1 2" key="1">
    <citation type="submission" date="2019-04" db="EMBL/GenBank/DDBJ databases">
        <title>High contiguity whole genome sequence and gene annotation resource for two Venturia nashicola isolates.</title>
        <authorList>
            <person name="Prokchorchik M."/>
            <person name="Won K."/>
            <person name="Lee Y."/>
            <person name="Choi E.D."/>
            <person name="Segonzac C."/>
            <person name="Sohn K.H."/>
        </authorList>
    </citation>
    <scope>NUCLEOTIDE SEQUENCE [LARGE SCALE GENOMIC DNA]</scope>
    <source>
        <strain evidence="1 2">PRI2</strain>
    </source>
</reference>
<dbReference type="OrthoDB" id="10335010at2759"/>
<evidence type="ECO:0000313" key="2">
    <source>
        <dbReference type="Proteomes" id="UP000298493"/>
    </source>
</evidence>
<gene>
    <name evidence="1" type="ORF">E6O75_ATG04318</name>
</gene>
<accession>A0A4Z1P7J4</accession>
<sequence length="370" mass="42707">MPPNRRKHDNRFASKNLFEVLDVYRHVSWAPLDPDFEAEPLPPTHSFFSSFPGEIRNAIYAHLLDIPKHQEAFGHELILESDDIEKSLLHAVVLHEHARKLPALIDLGVSCKAASEEIFSMIRDMVQKSTTLVVKLDILLTTTFNLTSALQNLARVHSGPMDVLKLVQNSTLRIIWPQDNLECFYLGAPLFFKGLEYVPKCLQMQVPWGPWHTYLNNAKIDYGMGAFIHEGEDALFHRSYPCSFSSSAAASYTSGKDKRLLAWNRKIYNITTFHRTHANHSTPTNEIKQQVEPVFDLGTHLREQCQNHFVRAGTWNRVQRRWDGFLATGDWWEKRDEDARYSVAGKEISEERARERREAWFRSCVVDYGL</sequence>
<dbReference type="EMBL" id="SNSC02000004">
    <property type="protein sequence ID" value="TID25113.1"/>
    <property type="molecule type" value="Genomic_DNA"/>
</dbReference>
<evidence type="ECO:0000313" key="1">
    <source>
        <dbReference type="EMBL" id="TID25113.1"/>
    </source>
</evidence>
<dbReference type="Proteomes" id="UP000298493">
    <property type="component" value="Unassembled WGS sequence"/>
</dbReference>
<proteinExistence type="predicted"/>